<keyword evidence="1" id="KW-0812">Transmembrane</keyword>
<name>X0UGR4_9ZZZZ</name>
<keyword evidence="1" id="KW-0472">Membrane</keyword>
<dbReference type="InterPro" id="IPR011483">
    <property type="entry name" value="Sde182_NH-like"/>
</dbReference>
<feature type="transmembrane region" description="Helical" evidence="1">
    <location>
        <begin position="25"/>
        <end position="48"/>
    </location>
</feature>
<sequence>PSLGQNGPARNRCHTLRHLVSVVPVHLAATAIAVGVVFAGLGAAQAAAPSRVPDDQKPRLVAMTDIGGDPDDQQSMVRFLLYTCDYQVEGFCTGFGHGHYKNTRPELIRKAVDAYGKVLPNLRKHRADYPSHEH</sequence>
<reference evidence="3" key="1">
    <citation type="journal article" date="2014" name="Front. Microbiol.">
        <title>High frequency of phylogenetically diverse reductive dehalogenase-homologous genes in deep subseafloor sedimentary metagenomes.</title>
        <authorList>
            <person name="Kawai M."/>
            <person name="Futagami T."/>
            <person name="Toyoda A."/>
            <person name="Takaki Y."/>
            <person name="Nishi S."/>
            <person name="Hori S."/>
            <person name="Arai W."/>
            <person name="Tsubouchi T."/>
            <person name="Morono Y."/>
            <person name="Uchiyama I."/>
            <person name="Ito T."/>
            <person name="Fujiyama A."/>
            <person name="Inagaki F."/>
            <person name="Takami H."/>
        </authorList>
    </citation>
    <scope>NUCLEOTIDE SEQUENCE</scope>
    <source>
        <strain evidence="3">Expedition CK06-06</strain>
    </source>
</reference>
<proteinExistence type="predicted"/>
<feature type="domain" description="Cellulose-binding Sde182 nucleoside hydrolase-like" evidence="2">
    <location>
        <begin position="59"/>
        <end position="134"/>
    </location>
</feature>
<dbReference type="EMBL" id="BARS01013639">
    <property type="protein sequence ID" value="GAF98476.1"/>
    <property type="molecule type" value="Genomic_DNA"/>
</dbReference>
<accession>X0UGR4</accession>
<dbReference type="AlphaFoldDB" id="X0UGR4"/>
<feature type="non-terminal residue" evidence="3">
    <location>
        <position position="1"/>
    </location>
</feature>
<protein>
    <recommendedName>
        <fullName evidence="2">Cellulose-binding Sde182 nucleoside hydrolase-like domain-containing protein</fullName>
    </recommendedName>
</protein>
<dbReference type="Gene3D" id="3.90.245.10">
    <property type="entry name" value="Ribonucleoside hydrolase-like"/>
    <property type="match status" value="1"/>
</dbReference>
<dbReference type="GO" id="GO:0016799">
    <property type="term" value="F:hydrolase activity, hydrolyzing N-glycosyl compounds"/>
    <property type="evidence" value="ECO:0007669"/>
    <property type="project" value="InterPro"/>
</dbReference>
<feature type="non-terminal residue" evidence="3">
    <location>
        <position position="134"/>
    </location>
</feature>
<dbReference type="InterPro" id="IPR036452">
    <property type="entry name" value="Ribo_hydro-like"/>
</dbReference>
<gene>
    <name evidence="3" type="ORF">S01H1_23553</name>
</gene>
<keyword evidence="1" id="KW-1133">Transmembrane helix</keyword>
<evidence type="ECO:0000313" key="3">
    <source>
        <dbReference type="EMBL" id="GAF98476.1"/>
    </source>
</evidence>
<evidence type="ECO:0000256" key="1">
    <source>
        <dbReference type="SAM" id="Phobius"/>
    </source>
</evidence>
<dbReference type="Pfam" id="PF07632">
    <property type="entry name" value="Sde182_NH-like"/>
    <property type="match status" value="1"/>
</dbReference>
<organism evidence="3">
    <name type="scientific">marine sediment metagenome</name>
    <dbReference type="NCBI Taxonomy" id="412755"/>
    <lineage>
        <taxon>unclassified sequences</taxon>
        <taxon>metagenomes</taxon>
        <taxon>ecological metagenomes</taxon>
    </lineage>
</organism>
<evidence type="ECO:0000259" key="2">
    <source>
        <dbReference type="Pfam" id="PF07632"/>
    </source>
</evidence>
<comment type="caution">
    <text evidence="3">The sequence shown here is derived from an EMBL/GenBank/DDBJ whole genome shotgun (WGS) entry which is preliminary data.</text>
</comment>